<feature type="transmembrane region" description="Helical" evidence="1">
    <location>
        <begin position="213"/>
        <end position="233"/>
    </location>
</feature>
<evidence type="ECO:0000313" key="2">
    <source>
        <dbReference type="EMBL" id="GIF04764.1"/>
    </source>
</evidence>
<dbReference type="Proteomes" id="UP000629619">
    <property type="component" value="Unassembled WGS sequence"/>
</dbReference>
<keyword evidence="1" id="KW-1133">Transmembrane helix</keyword>
<proteinExistence type="predicted"/>
<gene>
    <name evidence="2" type="ORF">Asi03nite_23020</name>
</gene>
<evidence type="ECO:0000313" key="3">
    <source>
        <dbReference type="Proteomes" id="UP000629619"/>
    </source>
</evidence>
<name>A0A919TJW6_9ACTN</name>
<dbReference type="EMBL" id="BOMW01000021">
    <property type="protein sequence ID" value="GIF04764.1"/>
    <property type="molecule type" value="Genomic_DNA"/>
</dbReference>
<keyword evidence="1" id="KW-0472">Membrane</keyword>
<accession>A0A919TJW6</accession>
<feature type="transmembrane region" description="Helical" evidence="1">
    <location>
        <begin position="29"/>
        <end position="47"/>
    </location>
</feature>
<keyword evidence="3" id="KW-1185">Reference proteome</keyword>
<sequence length="238" mass="24335">MRWALLPERGVMVQGGTAAAGAGDDKMPAAFWVAVAAVPLGVIFICCPYRISVLAPILVSLGLGALVYAGFLAMISDDADSGPPVFSRLLAVVAAVGAIAVVLSLGGLLTRWFDGNNYRGFYGDRVAATVPSPGDCKFTKGRRGVGGSNATCDGATWTVDGKKHTGKISVKGDDILGATGPITVDAYALGDRASSVARTDPEYDAARISGVPLWAGLAGLALLVASFAAQVVAARSRH</sequence>
<dbReference type="AlphaFoldDB" id="A0A919TJW6"/>
<dbReference type="RefSeq" id="WP_203678782.1">
    <property type="nucleotide sequence ID" value="NZ_BOMW01000021.1"/>
</dbReference>
<reference evidence="2" key="1">
    <citation type="submission" date="2021-01" db="EMBL/GenBank/DDBJ databases">
        <title>Whole genome shotgun sequence of Actinoplanes siamensis NBRC 109076.</title>
        <authorList>
            <person name="Komaki H."/>
            <person name="Tamura T."/>
        </authorList>
    </citation>
    <scope>NUCLEOTIDE SEQUENCE</scope>
    <source>
        <strain evidence="2">NBRC 109076</strain>
    </source>
</reference>
<comment type="caution">
    <text evidence="2">The sequence shown here is derived from an EMBL/GenBank/DDBJ whole genome shotgun (WGS) entry which is preliminary data.</text>
</comment>
<feature type="transmembrane region" description="Helical" evidence="1">
    <location>
        <begin position="87"/>
        <end position="109"/>
    </location>
</feature>
<evidence type="ECO:0000256" key="1">
    <source>
        <dbReference type="SAM" id="Phobius"/>
    </source>
</evidence>
<feature type="transmembrane region" description="Helical" evidence="1">
    <location>
        <begin position="54"/>
        <end position="75"/>
    </location>
</feature>
<organism evidence="2 3">
    <name type="scientific">Actinoplanes siamensis</name>
    <dbReference type="NCBI Taxonomy" id="1223317"/>
    <lineage>
        <taxon>Bacteria</taxon>
        <taxon>Bacillati</taxon>
        <taxon>Actinomycetota</taxon>
        <taxon>Actinomycetes</taxon>
        <taxon>Micromonosporales</taxon>
        <taxon>Micromonosporaceae</taxon>
        <taxon>Actinoplanes</taxon>
    </lineage>
</organism>
<protein>
    <submittedName>
        <fullName evidence="2">Uncharacterized protein</fullName>
    </submittedName>
</protein>
<keyword evidence="1" id="KW-0812">Transmembrane</keyword>